<gene>
    <name evidence="1" type="ORF">SLEP1_g34426</name>
</gene>
<dbReference type="EMBL" id="BPVZ01000067">
    <property type="protein sequence ID" value="GKV24883.1"/>
    <property type="molecule type" value="Genomic_DNA"/>
</dbReference>
<organism evidence="1 2">
    <name type="scientific">Rubroshorea leprosula</name>
    <dbReference type="NCBI Taxonomy" id="152421"/>
    <lineage>
        <taxon>Eukaryota</taxon>
        <taxon>Viridiplantae</taxon>
        <taxon>Streptophyta</taxon>
        <taxon>Embryophyta</taxon>
        <taxon>Tracheophyta</taxon>
        <taxon>Spermatophyta</taxon>
        <taxon>Magnoliopsida</taxon>
        <taxon>eudicotyledons</taxon>
        <taxon>Gunneridae</taxon>
        <taxon>Pentapetalae</taxon>
        <taxon>rosids</taxon>
        <taxon>malvids</taxon>
        <taxon>Malvales</taxon>
        <taxon>Dipterocarpaceae</taxon>
        <taxon>Rubroshorea</taxon>
    </lineage>
</organism>
<reference evidence="1 2" key="1">
    <citation type="journal article" date="2021" name="Commun. Biol.">
        <title>The genome of Shorea leprosula (Dipterocarpaceae) highlights the ecological relevance of drought in aseasonal tropical rainforests.</title>
        <authorList>
            <person name="Ng K.K.S."/>
            <person name="Kobayashi M.J."/>
            <person name="Fawcett J.A."/>
            <person name="Hatakeyama M."/>
            <person name="Paape T."/>
            <person name="Ng C.H."/>
            <person name="Ang C.C."/>
            <person name="Tnah L.H."/>
            <person name="Lee C.T."/>
            <person name="Nishiyama T."/>
            <person name="Sese J."/>
            <person name="O'Brien M.J."/>
            <person name="Copetti D."/>
            <person name="Mohd Noor M.I."/>
            <person name="Ong R.C."/>
            <person name="Putra M."/>
            <person name="Sireger I.Z."/>
            <person name="Indrioko S."/>
            <person name="Kosugi Y."/>
            <person name="Izuno A."/>
            <person name="Isagi Y."/>
            <person name="Lee S.L."/>
            <person name="Shimizu K.K."/>
        </authorList>
    </citation>
    <scope>NUCLEOTIDE SEQUENCE [LARGE SCALE GENOMIC DNA]</scope>
    <source>
        <strain evidence="1">214</strain>
    </source>
</reference>
<dbReference type="Proteomes" id="UP001054252">
    <property type="component" value="Unassembled WGS sequence"/>
</dbReference>
<keyword evidence="2" id="KW-1185">Reference proteome</keyword>
<name>A0AAV5KJY6_9ROSI</name>
<accession>A0AAV5KJY6</accession>
<comment type="caution">
    <text evidence="1">The sequence shown here is derived from an EMBL/GenBank/DDBJ whole genome shotgun (WGS) entry which is preliminary data.</text>
</comment>
<dbReference type="AlphaFoldDB" id="A0AAV5KJY6"/>
<protein>
    <submittedName>
        <fullName evidence="1">Uncharacterized protein</fullName>
    </submittedName>
</protein>
<proteinExistence type="predicted"/>
<evidence type="ECO:0000313" key="1">
    <source>
        <dbReference type="EMBL" id="GKV24883.1"/>
    </source>
</evidence>
<evidence type="ECO:0000313" key="2">
    <source>
        <dbReference type="Proteomes" id="UP001054252"/>
    </source>
</evidence>
<sequence length="39" mass="3862">MMVQGSSRGCGVCITLLMVVKGEDGWNMDGGVGGCKGAG</sequence>